<reference evidence="1" key="1">
    <citation type="submission" date="2021-06" db="EMBL/GenBank/DDBJ databases">
        <authorList>
            <person name="Hodson N. C."/>
            <person name="Mongue J. A."/>
            <person name="Jaron S. K."/>
        </authorList>
    </citation>
    <scope>NUCLEOTIDE SEQUENCE</scope>
</reference>
<dbReference type="AlphaFoldDB" id="A0A8J2NY53"/>
<evidence type="ECO:0000313" key="1">
    <source>
        <dbReference type="EMBL" id="CAG7723243.1"/>
    </source>
</evidence>
<proteinExistence type="predicted"/>
<comment type="caution">
    <text evidence="1">The sequence shown here is derived from an EMBL/GenBank/DDBJ whole genome shotgun (WGS) entry which is preliminary data.</text>
</comment>
<accession>A0A8J2NY53</accession>
<protein>
    <submittedName>
        <fullName evidence="1">Uncharacterized protein</fullName>
    </submittedName>
</protein>
<sequence length="68" mass="8137">MQAKQPYINRTIRQDNLFTRKYNWDDNFSASATYRWCFQDSEDPRSTINAESTAIKIRIIGNMYKSHE</sequence>
<gene>
    <name evidence="1" type="ORF">AFUS01_LOCUS12341</name>
</gene>
<name>A0A8J2NY53_9HEXA</name>
<dbReference type="EMBL" id="CAJVCH010097001">
    <property type="protein sequence ID" value="CAG7723243.1"/>
    <property type="molecule type" value="Genomic_DNA"/>
</dbReference>
<evidence type="ECO:0000313" key="2">
    <source>
        <dbReference type="Proteomes" id="UP000708208"/>
    </source>
</evidence>
<organism evidence="1 2">
    <name type="scientific">Allacma fusca</name>
    <dbReference type="NCBI Taxonomy" id="39272"/>
    <lineage>
        <taxon>Eukaryota</taxon>
        <taxon>Metazoa</taxon>
        <taxon>Ecdysozoa</taxon>
        <taxon>Arthropoda</taxon>
        <taxon>Hexapoda</taxon>
        <taxon>Collembola</taxon>
        <taxon>Symphypleona</taxon>
        <taxon>Sminthuridae</taxon>
        <taxon>Allacma</taxon>
    </lineage>
</organism>
<keyword evidence="2" id="KW-1185">Reference proteome</keyword>
<dbReference type="Proteomes" id="UP000708208">
    <property type="component" value="Unassembled WGS sequence"/>
</dbReference>